<proteinExistence type="inferred from homology"/>
<keyword evidence="2" id="KW-0175">Coiled coil</keyword>
<evidence type="ECO:0000313" key="3">
    <source>
        <dbReference type="EMBL" id="QNR65339.1"/>
    </source>
</evidence>
<dbReference type="AlphaFoldDB" id="A0A7H0Y2N1"/>
<dbReference type="Proteomes" id="UP000516384">
    <property type="component" value="Chromosome"/>
</dbReference>
<evidence type="ECO:0000256" key="1">
    <source>
        <dbReference type="ARBA" id="ARBA00007189"/>
    </source>
</evidence>
<reference evidence="3 4" key="1">
    <citation type="submission" date="2020-09" db="EMBL/GenBank/DDBJ databases">
        <title>Characterization of Paenibacillus peoriae strain ZF390 with broad-spectrum antimicrobial activity as a potential biocontrol agent.</title>
        <authorList>
            <person name="Li L."/>
            <person name="Zhao Y."/>
            <person name="Li B."/>
            <person name="Xie X."/>
        </authorList>
    </citation>
    <scope>NUCLEOTIDE SEQUENCE [LARGE SCALE GENOMIC DNA]</scope>
    <source>
        <strain evidence="3 4">ZF390</strain>
    </source>
</reference>
<sequence length="445" mass="50601">MNDLVHMHVYFTGRCTKCKHYNEIFVYDYGKMTYEEQDAAMDHVNHPVVPIACSKCGAEYPAEHIVYREMLRKVDAVKQAINHDYTDPETSAAILEGHEKRFEIFTGREKEFWAAFTDYALDNWQAAVSELARTEVNAGFVALGKSPTLKSDLHARREAQKVAQADRRAFWHSANAEFVKELLEIGAMGWVPVDYAKHYGVNRTRFGIMHFPIAEGLEDLRTKYIGLLFKRERGDNAFLLRRIGQLSDTAHKQTVKYNKLLRQLDEQKHIIANLQDKLGAANAQIYSLSDQKPITDRSKDDIRRIRELKSFVADLLEELRKLRPNEPEDVLEPSVLDEEISSVGNVSAPDLSTLEGKTVAIIGGYRSRRDNSGYPCDIIAHDGRKHDPDFYDALKQADIIVVLTRFISHASELEAKATAAQDDKPIHYIKETNIGSILNIVAQKN</sequence>
<evidence type="ECO:0000313" key="4">
    <source>
        <dbReference type="Proteomes" id="UP000516384"/>
    </source>
</evidence>
<organism evidence="3 4">
    <name type="scientific">Paenibacillus peoriae</name>
    <dbReference type="NCBI Taxonomy" id="59893"/>
    <lineage>
        <taxon>Bacteria</taxon>
        <taxon>Bacillati</taxon>
        <taxon>Bacillota</taxon>
        <taxon>Bacilli</taxon>
        <taxon>Bacillales</taxon>
        <taxon>Paenibacillaceae</taxon>
        <taxon>Paenibacillus</taxon>
    </lineage>
</organism>
<name>A0A7H0Y2N1_9BACL</name>
<evidence type="ECO:0000256" key="2">
    <source>
        <dbReference type="SAM" id="Coils"/>
    </source>
</evidence>
<dbReference type="InterPro" id="IPR016772">
    <property type="entry name" value="UCP020408"/>
</dbReference>
<accession>A0A7H0Y2N1</accession>
<comment type="similarity">
    <text evidence="1">Belongs to the UPF0751 family.</text>
</comment>
<dbReference type="Pfam" id="PF10087">
    <property type="entry name" value="DUF2325"/>
    <property type="match status" value="1"/>
</dbReference>
<protein>
    <submittedName>
        <fullName evidence="3">DUF2325 domain-containing protein</fullName>
    </submittedName>
</protein>
<gene>
    <name evidence="3" type="ORF">IAQ67_15695</name>
</gene>
<dbReference type="EMBL" id="CP061172">
    <property type="protein sequence ID" value="QNR65339.1"/>
    <property type="molecule type" value="Genomic_DNA"/>
</dbReference>
<dbReference type="RefSeq" id="WP_190297243.1">
    <property type="nucleotide sequence ID" value="NZ_CP061172.1"/>
</dbReference>
<feature type="coiled-coil region" evidence="2">
    <location>
        <begin position="257"/>
        <end position="291"/>
    </location>
</feature>